<accession>A0A9W6Z7P1</accession>
<evidence type="ECO:0000313" key="1">
    <source>
        <dbReference type="EMBL" id="GMG55977.1"/>
    </source>
</evidence>
<organism evidence="1 2">
    <name type="scientific">Ambrosiozyma monospora</name>
    <name type="common">Yeast</name>
    <name type="synonym">Endomycopsis monosporus</name>
    <dbReference type="NCBI Taxonomy" id="43982"/>
    <lineage>
        <taxon>Eukaryota</taxon>
        <taxon>Fungi</taxon>
        <taxon>Dikarya</taxon>
        <taxon>Ascomycota</taxon>
        <taxon>Saccharomycotina</taxon>
        <taxon>Pichiomycetes</taxon>
        <taxon>Pichiales</taxon>
        <taxon>Pichiaceae</taxon>
        <taxon>Ambrosiozyma</taxon>
    </lineage>
</organism>
<sequence>MQEFIDIVLGIPLELQQLILACSLFDLSKTHSRSKRKSSLLVWVKYIDVIKFINSPYKGDIDIEIRFSCPAKLIVAFHLKPTVKIKCGLSMGTDTKLNWVSKLTEFSAKNYYIGRAGFRSVPEIELVESLYQILSPDRISFNGDPMKPMKDMPCLRYISSLNIHSSESAFLLSNLDTLKDLSMVTIALHGGNKWISGLKDPYILEKYELLIAKINRFRILLGYSYTSSEDERELLSFVNSHSPKVELHLASFADFLNERTTTLLETATMIRDVVAMDWEKYPYNKIITTTPEVQQHTISFATIPALKSLIVGLPISEDFIIESPFLESLCLRDTGYANVDLSKLTNLTELSLKSSGVISSVTMNSIPMKVTKLDITGKMQSLRKYRVPKYLQLFSISGIPLSHFAFHKCGHLTCVAFDVIASEDYKPWDYLPKTVQKLLLNYIPPGLSKDGIRMIHPESKCFGLVVPDDIRQAHLVVRSYCGSHLFDGICVNGVLKPKSYKKYELKKDYPRWIVIRKGSRTRINVKFMDSSKDAMT</sequence>
<proteinExistence type="predicted"/>
<reference evidence="1" key="1">
    <citation type="submission" date="2023-04" db="EMBL/GenBank/DDBJ databases">
        <title>Ambrosiozyma monospora NBRC 1965.</title>
        <authorList>
            <person name="Ichikawa N."/>
            <person name="Sato H."/>
            <person name="Tonouchi N."/>
        </authorList>
    </citation>
    <scope>NUCLEOTIDE SEQUENCE</scope>
    <source>
        <strain evidence="1">NBRC 1965</strain>
    </source>
</reference>
<name>A0A9W6Z7P1_AMBMO</name>
<dbReference type="Proteomes" id="UP001165063">
    <property type="component" value="Unassembled WGS sequence"/>
</dbReference>
<gene>
    <name evidence="1" type="ORF">Amon01_000804600</name>
</gene>
<protein>
    <submittedName>
        <fullName evidence="1">Unnamed protein product</fullName>
    </submittedName>
</protein>
<keyword evidence="2" id="KW-1185">Reference proteome</keyword>
<comment type="caution">
    <text evidence="1">The sequence shown here is derived from an EMBL/GenBank/DDBJ whole genome shotgun (WGS) entry which is preliminary data.</text>
</comment>
<evidence type="ECO:0000313" key="2">
    <source>
        <dbReference type="Proteomes" id="UP001165063"/>
    </source>
</evidence>
<dbReference type="AlphaFoldDB" id="A0A9W6Z7P1"/>
<dbReference type="EMBL" id="BSXU01006572">
    <property type="protein sequence ID" value="GMG55977.1"/>
    <property type="molecule type" value="Genomic_DNA"/>
</dbReference>